<proteinExistence type="predicted"/>
<dbReference type="Proteomes" id="UP001165960">
    <property type="component" value="Unassembled WGS sequence"/>
</dbReference>
<protein>
    <submittedName>
        <fullName evidence="1">Uncharacterized protein</fullName>
    </submittedName>
</protein>
<accession>A0ACC2RPP5</accession>
<dbReference type="EMBL" id="QTSX02006883">
    <property type="protein sequence ID" value="KAJ9052008.1"/>
    <property type="molecule type" value="Genomic_DNA"/>
</dbReference>
<keyword evidence="2" id="KW-1185">Reference proteome</keyword>
<gene>
    <name evidence="1" type="ORF">DSO57_1038485</name>
</gene>
<comment type="caution">
    <text evidence="1">The sequence shown here is derived from an EMBL/GenBank/DDBJ whole genome shotgun (WGS) entry which is preliminary data.</text>
</comment>
<name>A0ACC2RPP5_9FUNG</name>
<reference evidence="1" key="1">
    <citation type="submission" date="2022-04" db="EMBL/GenBank/DDBJ databases">
        <title>Genome of the entomopathogenic fungus Entomophthora muscae.</title>
        <authorList>
            <person name="Elya C."/>
            <person name="Lovett B.R."/>
            <person name="Lee E."/>
            <person name="Macias A.M."/>
            <person name="Hajek A.E."/>
            <person name="De Bivort B.L."/>
            <person name="Kasson M.T."/>
            <person name="De Fine Licht H.H."/>
            <person name="Stajich J.E."/>
        </authorList>
    </citation>
    <scope>NUCLEOTIDE SEQUENCE</scope>
    <source>
        <strain evidence="1">Berkeley</strain>
    </source>
</reference>
<evidence type="ECO:0000313" key="2">
    <source>
        <dbReference type="Proteomes" id="UP001165960"/>
    </source>
</evidence>
<sequence>MQFFSVFTIVPYLALQVASSPLGSKRQNHDTSPYGHSRQLQPRAPGVVLKGLASFALQKVLKGLKAVQNNPTVQLKIVDYGKSMVTNAKEKSDQNKANNQYFNSPASKGARNFLPKNSDAGRNPSGINYARGANQRFGGFSAKRF</sequence>
<organism evidence="1 2">
    <name type="scientific">Entomophthora muscae</name>
    <dbReference type="NCBI Taxonomy" id="34485"/>
    <lineage>
        <taxon>Eukaryota</taxon>
        <taxon>Fungi</taxon>
        <taxon>Fungi incertae sedis</taxon>
        <taxon>Zoopagomycota</taxon>
        <taxon>Entomophthoromycotina</taxon>
        <taxon>Entomophthoromycetes</taxon>
        <taxon>Entomophthorales</taxon>
        <taxon>Entomophthoraceae</taxon>
        <taxon>Entomophthora</taxon>
    </lineage>
</organism>
<evidence type="ECO:0000313" key="1">
    <source>
        <dbReference type="EMBL" id="KAJ9052008.1"/>
    </source>
</evidence>